<evidence type="ECO:0000256" key="5">
    <source>
        <dbReference type="PROSITE-ProRule" id="PRU00169"/>
    </source>
</evidence>
<dbReference type="PROSITE" id="PS50110">
    <property type="entry name" value="RESPONSE_REGULATORY"/>
    <property type="match status" value="1"/>
</dbReference>
<evidence type="ECO:0000313" key="8">
    <source>
        <dbReference type="EMBL" id="ATF26545.1"/>
    </source>
</evidence>
<organism evidence="8 9">
    <name type="scientific">Brochothrix thermosphacta</name>
    <name type="common">Microbacterium thermosphactum</name>
    <dbReference type="NCBI Taxonomy" id="2756"/>
    <lineage>
        <taxon>Bacteria</taxon>
        <taxon>Bacillati</taxon>
        <taxon>Bacillota</taxon>
        <taxon>Bacilli</taxon>
        <taxon>Bacillales</taxon>
        <taxon>Listeriaceae</taxon>
        <taxon>Brochothrix</taxon>
    </lineage>
</organism>
<evidence type="ECO:0000313" key="9">
    <source>
        <dbReference type="Proteomes" id="UP000243591"/>
    </source>
</evidence>
<evidence type="ECO:0000256" key="3">
    <source>
        <dbReference type="ARBA" id="ARBA00023159"/>
    </source>
</evidence>
<evidence type="ECO:0000259" key="6">
    <source>
        <dbReference type="PROSITE" id="PS50110"/>
    </source>
</evidence>
<dbReference type="GO" id="GO:0003677">
    <property type="term" value="F:DNA binding"/>
    <property type="evidence" value="ECO:0007669"/>
    <property type="project" value="UniProtKB-KW"/>
</dbReference>
<accession>A0A1D2KXN5</accession>
<keyword evidence="3" id="KW-0010">Activator</keyword>
<evidence type="ECO:0000256" key="2">
    <source>
        <dbReference type="ARBA" id="ARBA00023012"/>
    </source>
</evidence>
<protein>
    <submittedName>
        <fullName evidence="8">DNA-binding response regulator</fullName>
    </submittedName>
</protein>
<feature type="modified residue" description="4-aspartylphosphate" evidence="5">
    <location>
        <position position="57"/>
    </location>
</feature>
<dbReference type="OrthoDB" id="1653091at2"/>
<name>A0A1D2KXN5_BROTH</name>
<dbReference type="PANTHER" id="PTHR37299">
    <property type="entry name" value="TRANSCRIPTIONAL REGULATOR-RELATED"/>
    <property type="match status" value="1"/>
</dbReference>
<evidence type="ECO:0000256" key="1">
    <source>
        <dbReference type="ARBA" id="ARBA00022490"/>
    </source>
</evidence>
<dbReference type="PANTHER" id="PTHR37299:SF3">
    <property type="entry name" value="STAGE 0 SPORULATION PROTEIN A HOMOLOG"/>
    <property type="match status" value="1"/>
</dbReference>
<evidence type="ECO:0000256" key="4">
    <source>
        <dbReference type="ARBA" id="ARBA00037164"/>
    </source>
</evidence>
<dbReference type="InterPro" id="IPR011006">
    <property type="entry name" value="CheY-like_superfamily"/>
</dbReference>
<dbReference type="InterPro" id="IPR001789">
    <property type="entry name" value="Sig_transdc_resp-reg_receiver"/>
</dbReference>
<keyword evidence="5" id="KW-0597">Phosphoprotein</keyword>
<keyword evidence="8" id="KW-0238">DNA-binding</keyword>
<sequence length="248" mass="28201">MDIYIIEDSIAFRSRLVKLLDEIHDPFLFEDWEVITVTNIFSINTLNIQNDSVFFIDVDLKSTINGIDIGSEIRSINAECFIIFLTSHADLGRNMINSKIYPTSYLVKTDNQQTLSLEISNVLTDIQLEVKNSSRNGKQIVLTNQSQSIGYQIKDILYLTTSSGMKNTLLITTTYGEFFIDGKITQIKKKFELDGFYIGLKSYIINLSAIKSIDHSIGFVYFQNDTILELNTPSARKLLNHFKNRGGV</sequence>
<feature type="domain" description="Response regulatory" evidence="6">
    <location>
        <begin position="2"/>
        <end position="123"/>
    </location>
</feature>
<keyword evidence="2" id="KW-0902">Two-component regulatory system</keyword>
<evidence type="ECO:0000259" key="7">
    <source>
        <dbReference type="PROSITE" id="PS50930"/>
    </source>
</evidence>
<gene>
    <name evidence="8" type="ORF">CNY62_09160</name>
</gene>
<feature type="domain" description="HTH LytTR-type" evidence="7">
    <location>
        <begin position="140"/>
        <end position="214"/>
    </location>
</feature>
<dbReference type="Gene3D" id="2.40.50.1020">
    <property type="entry name" value="LytTr DNA-binding domain"/>
    <property type="match status" value="1"/>
</dbReference>
<dbReference type="SUPFAM" id="SSF52172">
    <property type="entry name" value="CheY-like"/>
    <property type="match status" value="1"/>
</dbReference>
<dbReference type="KEGG" id="bths:CNY62_09160"/>
<dbReference type="InterPro" id="IPR046947">
    <property type="entry name" value="LytR-like"/>
</dbReference>
<dbReference type="AlphaFoldDB" id="A0A1D2KXN5"/>
<dbReference type="PROSITE" id="PS50930">
    <property type="entry name" value="HTH_LYTTR"/>
    <property type="match status" value="1"/>
</dbReference>
<dbReference type="SMART" id="SM00850">
    <property type="entry name" value="LytTR"/>
    <property type="match status" value="1"/>
</dbReference>
<dbReference type="RefSeq" id="WP_069126534.1">
    <property type="nucleotide sequence ID" value="NZ_CP023483.1"/>
</dbReference>
<keyword evidence="1" id="KW-0963">Cytoplasm</keyword>
<dbReference type="Proteomes" id="UP000243591">
    <property type="component" value="Chromosome"/>
</dbReference>
<reference evidence="8 9" key="1">
    <citation type="submission" date="2017-09" db="EMBL/GenBank/DDBJ databases">
        <title>Complete Genome Sequences of Two Strains of the Meat Spoilage Bacterium Brochothrix thermosphacta Isolated from Ground Chicken.</title>
        <authorList>
            <person name="Paoli G.C."/>
            <person name="Wijey C."/>
            <person name="Chen C.-Y."/>
            <person name="Nguyen L."/>
            <person name="Yan X."/>
            <person name="Irwin P.L."/>
        </authorList>
    </citation>
    <scope>NUCLEOTIDE SEQUENCE [LARGE SCALE GENOMIC DNA]</scope>
    <source>
        <strain evidence="8 9">BI</strain>
    </source>
</reference>
<comment type="function">
    <text evidence="4">Required for high-level post-exponential phase expression of a series of secreted proteins.</text>
</comment>
<keyword evidence="9" id="KW-1185">Reference proteome</keyword>
<dbReference type="Gene3D" id="3.40.50.2300">
    <property type="match status" value="1"/>
</dbReference>
<proteinExistence type="predicted"/>
<dbReference type="InterPro" id="IPR007492">
    <property type="entry name" value="LytTR_DNA-bd_dom"/>
</dbReference>
<dbReference type="EMBL" id="CP023483">
    <property type="protein sequence ID" value="ATF26545.1"/>
    <property type="molecule type" value="Genomic_DNA"/>
</dbReference>
<dbReference type="GO" id="GO:0000156">
    <property type="term" value="F:phosphorelay response regulator activity"/>
    <property type="evidence" value="ECO:0007669"/>
    <property type="project" value="InterPro"/>
</dbReference>
<dbReference type="Pfam" id="PF04397">
    <property type="entry name" value="LytTR"/>
    <property type="match status" value="1"/>
</dbReference>